<accession>A0AAC9P7Z6</accession>
<dbReference type="SUPFAM" id="SSF51338">
    <property type="entry name" value="Composite domain of metallo-dependent hydrolases"/>
    <property type="match status" value="2"/>
</dbReference>
<dbReference type="InterPro" id="IPR032466">
    <property type="entry name" value="Metal_Hydrolase"/>
</dbReference>
<dbReference type="PIRSF" id="PIRSF006453">
    <property type="entry name" value="FwdA"/>
    <property type="match status" value="1"/>
</dbReference>
<dbReference type="SUPFAM" id="SSF51556">
    <property type="entry name" value="Metallo-dependent hydrolases"/>
    <property type="match status" value="1"/>
</dbReference>
<dbReference type="RefSeq" id="WP_081368824.1">
    <property type="nucleotide sequence ID" value="NZ_CP018191.1"/>
</dbReference>
<dbReference type="InterPro" id="IPR013108">
    <property type="entry name" value="Amidohydro_3"/>
</dbReference>
<sequence length="533" mass="58380">MLTVLKGGRIVDPARDRDEVADLWLQDGRIVDAPANGRADEVVDVSGCVVMAGGIDIHSHIAGTNVNTAKLLLPELIGQEGGFDGTPIPHEVGRLYVQMGFTTVVEPAISPHVAVQAHAELSRIPFIDTATLTVLGNDDYFLRLVRDGESDAALADYVARNITAARGLGLKVINPGGAAAFKENLRSFSLDDEVPSYGVSSRQIFKAAQRARDVLGIPHPVHLHCNNLGMAGNVETAIATMDAAEGLPVHFAHLQFYSYGTEGPRKFSSAAARLAEEMNSRPNVTADVGQVMFGQTVTISSDVLRQFDGRVAAFPRKWSILDGDGNGGGVVPYRYKRTSFVNALQWAAGLELFLLVNDPWRLFFTTDHPNGAPFTAYPDLMALLMSRDLRAQWMETLPKDALDATTLPSLNREYDWREIAIMTRAAPARLLGLSDRGNLSIGSKADVSVYRPQEDKAAMFREAAYVFRNGELVVRDGRTQRTVFGTCFTLQPEFDRGVDRRLKGYYEQVYGVPHTLFDVPGHLKSFETVECAQ</sequence>
<evidence type="ECO:0000313" key="3">
    <source>
        <dbReference type="Proteomes" id="UP000182373"/>
    </source>
</evidence>
<dbReference type="GO" id="GO:0016810">
    <property type="term" value="F:hydrolase activity, acting on carbon-nitrogen (but not peptide) bonds"/>
    <property type="evidence" value="ECO:0007669"/>
    <property type="project" value="InterPro"/>
</dbReference>
<protein>
    <submittedName>
        <fullName evidence="2">Tungsten-containing formylmethanofuran dehydrogenase, subunit A</fullName>
        <ecNumber evidence="2">1.2.7.12</ecNumber>
    </submittedName>
</protein>
<dbReference type="NCBIfam" id="TIGR03121">
    <property type="entry name" value="one_C_dehyd_A"/>
    <property type="match status" value="1"/>
</dbReference>
<name>A0AAC9P7Z6_9PROT</name>
<dbReference type="InterPro" id="IPR011059">
    <property type="entry name" value="Metal-dep_hydrolase_composite"/>
</dbReference>
<evidence type="ECO:0000313" key="2">
    <source>
        <dbReference type="EMBL" id="APH54032.1"/>
    </source>
</evidence>
<dbReference type="PANTHER" id="PTHR11647">
    <property type="entry name" value="HYDRANTOINASE/DIHYDROPYRIMIDINASE FAMILY MEMBER"/>
    <property type="match status" value="1"/>
</dbReference>
<organism evidence="2 3">
    <name type="scientific">Granulibacter bethesdensis</name>
    <dbReference type="NCBI Taxonomy" id="364410"/>
    <lineage>
        <taxon>Bacteria</taxon>
        <taxon>Pseudomonadati</taxon>
        <taxon>Pseudomonadota</taxon>
        <taxon>Alphaproteobacteria</taxon>
        <taxon>Acetobacterales</taxon>
        <taxon>Acetobacteraceae</taxon>
        <taxon>Granulibacter</taxon>
    </lineage>
</organism>
<dbReference type="PANTHER" id="PTHR11647:SF1">
    <property type="entry name" value="COLLAPSIN RESPONSE MEDIATOR PROTEIN"/>
    <property type="match status" value="1"/>
</dbReference>
<feature type="domain" description="Amidohydrolase 3" evidence="1">
    <location>
        <begin position="41"/>
        <end position="478"/>
    </location>
</feature>
<dbReference type="EMBL" id="CP018191">
    <property type="protein sequence ID" value="APH54032.1"/>
    <property type="molecule type" value="Genomic_DNA"/>
</dbReference>
<keyword evidence="2" id="KW-0560">Oxidoreductase</keyword>
<gene>
    <name evidence="2" type="ORF">GbCGDNIH9_0779</name>
</gene>
<dbReference type="Gene3D" id="2.30.40.10">
    <property type="entry name" value="Urease, subunit C, domain 1"/>
    <property type="match status" value="1"/>
</dbReference>
<dbReference type="GO" id="GO:0018493">
    <property type="term" value="F:formylmethanofuran dehydrogenase activity"/>
    <property type="evidence" value="ECO:0007669"/>
    <property type="project" value="UniProtKB-EC"/>
</dbReference>
<dbReference type="EC" id="1.2.7.12" evidence="2"/>
<proteinExistence type="predicted"/>
<dbReference type="InterPro" id="IPR050378">
    <property type="entry name" value="Metallo-dep_Hydrolases_sf"/>
</dbReference>
<reference evidence="3" key="1">
    <citation type="submission" date="2016-11" db="EMBL/GenBank/DDBJ databases">
        <title>Comparative genomic and phenotypic analysis of Granulibacter bethesdensis clinical isolates from patients with chronic granulomatous disease.</title>
        <authorList>
            <person name="Zarember K.A."/>
            <person name="Porcella S.F."/>
            <person name="Chu J."/>
            <person name="Ding L."/>
            <person name="Dahlstrom E."/>
            <person name="Barbian K."/>
            <person name="Martens C."/>
            <person name="Sykora L."/>
            <person name="Kramer S."/>
            <person name="Pettinato A.M."/>
            <person name="Hong H."/>
            <person name="Wald G."/>
            <person name="Berg L.J."/>
            <person name="Rogge L.S."/>
            <person name="Greenberg D.E."/>
            <person name="Falcone E.L."/>
            <person name="Neves J.F."/>
            <person name="Simoes M.J."/>
            <person name="Casal M."/>
            <person name="Rodriguez-Lopez F.C."/>
            <person name="Zelazny A."/>
            <person name="Gallin J.I."/>
            <person name="Holland S.M."/>
        </authorList>
    </citation>
    <scope>NUCLEOTIDE SEQUENCE [LARGE SCALE GENOMIC DNA]</scope>
    <source>
        <strain evidence="3">NIH9.1</strain>
    </source>
</reference>
<dbReference type="Pfam" id="PF07969">
    <property type="entry name" value="Amidohydro_3"/>
    <property type="match status" value="1"/>
</dbReference>
<dbReference type="Proteomes" id="UP000182373">
    <property type="component" value="Chromosome"/>
</dbReference>
<evidence type="ECO:0000259" key="1">
    <source>
        <dbReference type="Pfam" id="PF07969"/>
    </source>
</evidence>
<dbReference type="AlphaFoldDB" id="A0AAC9P7Z6"/>
<dbReference type="InterPro" id="IPR012027">
    <property type="entry name" value="Formylmethanofuran_DH_asu"/>
</dbReference>